<dbReference type="AlphaFoldDB" id="A0A8H7BYD1"/>
<sequence>MFPGYEELTSNITQSKSPSLHAFAIDLLWQPLPSEMKTESAFSSSSSELDDVIATDLIFGMALKKFRGIARTELEKKTLNDLDDESPFLNVNLALPHAVVSLLKEQSLLTDTNISVLKLSLSGIVNQLNKDQFNAVKPYLPKFGQCHVDDVLNTIKDHE</sequence>
<protein>
    <submittedName>
        <fullName evidence="1">Uncharacterized protein</fullName>
    </submittedName>
</protein>
<keyword evidence="2" id="KW-1185">Reference proteome</keyword>
<evidence type="ECO:0000313" key="2">
    <source>
        <dbReference type="Proteomes" id="UP000605846"/>
    </source>
</evidence>
<proteinExistence type="predicted"/>
<dbReference type="OrthoDB" id="2279050at2759"/>
<comment type="caution">
    <text evidence="1">The sequence shown here is derived from an EMBL/GenBank/DDBJ whole genome shotgun (WGS) entry which is preliminary data.</text>
</comment>
<name>A0A8H7BYD1_9FUNG</name>
<accession>A0A8H7BYD1</accession>
<reference evidence="1" key="1">
    <citation type="submission" date="2020-01" db="EMBL/GenBank/DDBJ databases">
        <title>Genome Sequencing of Three Apophysomyces-Like Fungal Strains Confirms a Novel Fungal Genus in the Mucoromycota with divergent Burkholderia-like Endosymbiotic Bacteria.</title>
        <authorList>
            <person name="Stajich J.E."/>
            <person name="Macias A.M."/>
            <person name="Carter-House D."/>
            <person name="Lovett B."/>
            <person name="Kasson L.R."/>
            <person name="Berry K."/>
            <person name="Grigoriev I."/>
            <person name="Chang Y."/>
            <person name="Spatafora J."/>
            <person name="Kasson M.T."/>
        </authorList>
    </citation>
    <scope>NUCLEOTIDE SEQUENCE</scope>
    <source>
        <strain evidence="1">NRRL A-21654</strain>
    </source>
</reference>
<organism evidence="1 2">
    <name type="scientific">Apophysomyces ossiformis</name>
    <dbReference type="NCBI Taxonomy" id="679940"/>
    <lineage>
        <taxon>Eukaryota</taxon>
        <taxon>Fungi</taxon>
        <taxon>Fungi incertae sedis</taxon>
        <taxon>Mucoromycota</taxon>
        <taxon>Mucoromycotina</taxon>
        <taxon>Mucoromycetes</taxon>
        <taxon>Mucorales</taxon>
        <taxon>Mucorineae</taxon>
        <taxon>Mucoraceae</taxon>
        <taxon>Apophysomyces</taxon>
    </lineage>
</organism>
<evidence type="ECO:0000313" key="1">
    <source>
        <dbReference type="EMBL" id="KAF7730389.1"/>
    </source>
</evidence>
<gene>
    <name evidence="1" type="ORF">EC973_002195</name>
</gene>
<dbReference type="Proteomes" id="UP000605846">
    <property type="component" value="Unassembled WGS sequence"/>
</dbReference>
<dbReference type="EMBL" id="JABAYA010000016">
    <property type="protein sequence ID" value="KAF7730389.1"/>
    <property type="molecule type" value="Genomic_DNA"/>
</dbReference>